<gene>
    <name evidence="13" type="primary">atpB</name>
    <name evidence="15" type="ORF">AWJ07_17045</name>
</gene>
<evidence type="ECO:0000256" key="8">
    <source>
        <dbReference type="ARBA" id="ARBA00022781"/>
    </source>
</evidence>
<comment type="function">
    <text evidence="13 14">Key component of the proton channel; it plays a direct role in the translocation of protons across the membrane.</text>
</comment>
<dbReference type="GO" id="GO:0042777">
    <property type="term" value="P:proton motive force-driven plasma membrane ATP synthesis"/>
    <property type="evidence" value="ECO:0007669"/>
    <property type="project" value="TreeGrafter"/>
</dbReference>
<dbReference type="Proteomes" id="UP000055702">
    <property type="component" value="Unassembled WGS sequence"/>
</dbReference>
<evidence type="ECO:0000256" key="14">
    <source>
        <dbReference type="RuleBase" id="RU000483"/>
    </source>
</evidence>
<comment type="similarity">
    <text evidence="2 13 14">Belongs to the ATPase A chain family.</text>
</comment>
<feature type="transmembrane region" description="Helical" evidence="13">
    <location>
        <begin position="209"/>
        <end position="229"/>
    </location>
</feature>
<keyword evidence="6 13" id="KW-0138">CF(0)</keyword>
<evidence type="ECO:0000256" key="1">
    <source>
        <dbReference type="ARBA" id="ARBA00004141"/>
    </source>
</evidence>
<dbReference type="FunFam" id="1.20.120.220:FF:000002">
    <property type="entry name" value="ATP synthase subunit a"/>
    <property type="match status" value="1"/>
</dbReference>
<feature type="transmembrane region" description="Helical" evidence="13">
    <location>
        <begin position="137"/>
        <end position="154"/>
    </location>
</feature>
<keyword evidence="7 13" id="KW-0812">Transmembrane</keyword>
<feature type="transmembrane region" description="Helical" evidence="13">
    <location>
        <begin position="89"/>
        <end position="107"/>
    </location>
</feature>
<sequence length="264" mass="29564">MSATGEEMTQQSYIQHHLTNLTVGEGFWTWNIDSLLFSVGLGMLFLWLFYRAGKKATTGVPGKFQCFVEIIVEFVDSSVKETFHGRNPVIAPLALTIFVWIFMMNFMDMIPVDWLPSLALLAGVPYLKVVPTTDVNITFSLALGVFVLIIYYSIKVKGVSGFVKELTFQPFNHWAMIPVNLLLETVTLVAKPISLALRLFGNLYAGELIFILIALMYGSNVALSALGVGLQLGWLIFHILVITLQAFIFMMLTIVYLSMAHEDH</sequence>
<dbReference type="InterPro" id="IPR035908">
    <property type="entry name" value="F0_ATP_A_sf"/>
</dbReference>
<evidence type="ECO:0000256" key="3">
    <source>
        <dbReference type="ARBA" id="ARBA00022448"/>
    </source>
</evidence>
<evidence type="ECO:0000256" key="6">
    <source>
        <dbReference type="ARBA" id="ARBA00022547"/>
    </source>
</evidence>
<evidence type="ECO:0000256" key="12">
    <source>
        <dbReference type="ARBA" id="ARBA00023310"/>
    </source>
</evidence>
<dbReference type="PANTHER" id="PTHR42823:SF3">
    <property type="entry name" value="ATP SYNTHASE SUBUNIT A, CHLOROPLASTIC"/>
    <property type="match status" value="1"/>
</dbReference>
<evidence type="ECO:0000256" key="2">
    <source>
        <dbReference type="ARBA" id="ARBA00006810"/>
    </source>
</evidence>
<evidence type="ECO:0000256" key="5">
    <source>
        <dbReference type="ARBA" id="ARBA00022519"/>
    </source>
</evidence>
<protein>
    <recommendedName>
        <fullName evidence="13 14">ATP synthase subunit a</fullName>
    </recommendedName>
    <alternativeName>
        <fullName evidence="13">ATP synthase F0 sector subunit a</fullName>
    </alternativeName>
    <alternativeName>
        <fullName evidence="13">F-ATPase subunit 6</fullName>
    </alternativeName>
</protein>
<comment type="subcellular location">
    <subcellularLocation>
        <location evidence="13 14">Cell membrane</location>
        <topology evidence="13 14">Multi-pass membrane protein</topology>
    </subcellularLocation>
    <subcellularLocation>
        <location evidence="1">Membrane</location>
        <topology evidence="1">Multi-pass membrane protein</topology>
    </subcellularLocation>
</comment>
<evidence type="ECO:0000256" key="7">
    <source>
        <dbReference type="ARBA" id="ARBA00022692"/>
    </source>
</evidence>
<dbReference type="InterPro" id="IPR023011">
    <property type="entry name" value="ATP_synth_F0_asu_AS"/>
</dbReference>
<reference evidence="15 16" key="1">
    <citation type="submission" date="2016-01" db="EMBL/GenBank/DDBJ databases">
        <title>Draft genome of the antarctic isolate Shewanella frigidimarina Ag06-30.</title>
        <authorList>
            <person name="Parmeciano Di Noto G."/>
            <person name="Vazquez S."/>
            <person name="Mac Cormack W."/>
            <person name="Iriarte A."/>
            <person name="Quiroga C."/>
        </authorList>
    </citation>
    <scope>NUCLEOTIDE SEQUENCE [LARGE SCALE GENOMIC DNA]</scope>
    <source>
        <strain evidence="15 16">Ag06-30</strain>
    </source>
</reference>
<comment type="caution">
    <text evidence="15">The sequence shown here is derived from an EMBL/GenBank/DDBJ whole genome shotgun (WGS) entry which is preliminary data.</text>
</comment>
<feature type="transmembrane region" description="Helical" evidence="13">
    <location>
        <begin position="27"/>
        <end position="50"/>
    </location>
</feature>
<name>A0A106BZQ9_SHEFR</name>
<keyword evidence="8 13" id="KW-0375">Hydrogen ion transport</keyword>
<dbReference type="CDD" id="cd00310">
    <property type="entry name" value="ATP-synt_Fo_a_6"/>
    <property type="match status" value="1"/>
</dbReference>
<dbReference type="GO" id="GO:0045259">
    <property type="term" value="C:proton-transporting ATP synthase complex"/>
    <property type="evidence" value="ECO:0007669"/>
    <property type="project" value="UniProtKB-KW"/>
</dbReference>
<dbReference type="HAMAP" id="MF_01393">
    <property type="entry name" value="ATP_synth_a_bact"/>
    <property type="match status" value="1"/>
</dbReference>
<evidence type="ECO:0000256" key="9">
    <source>
        <dbReference type="ARBA" id="ARBA00022989"/>
    </source>
</evidence>
<keyword evidence="12 13" id="KW-0066">ATP synthesis</keyword>
<evidence type="ECO:0000313" key="15">
    <source>
        <dbReference type="EMBL" id="KVX01581.1"/>
    </source>
</evidence>
<organism evidence="15">
    <name type="scientific">Shewanella frigidimarina</name>
    <dbReference type="NCBI Taxonomy" id="56812"/>
    <lineage>
        <taxon>Bacteria</taxon>
        <taxon>Pseudomonadati</taxon>
        <taxon>Pseudomonadota</taxon>
        <taxon>Gammaproteobacteria</taxon>
        <taxon>Alteromonadales</taxon>
        <taxon>Shewanellaceae</taxon>
        <taxon>Shewanella</taxon>
    </lineage>
</organism>
<dbReference type="SUPFAM" id="SSF81336">
    <property type="entry name" value="F1F0 ATP synthase subunit A"/>
    <property type="match status" value="1"/>
</dbReference>
<dbReference type="Pfam" id="PF00119">
    <property type="entry name" value="ATP-synt_A"/>
    <property type="match status" value="1"/>
</dbReference>
<evidence type="ECO:0000256" key="13">
    <source>
        <dbReference type="HAMAP-Rule" id="MF_01393"/>
    </source>
</evidence>
<dbReference type="SMR" id="A0A106BZQ9"/>
<dbReference type="GO" id="GO:0005886">
    <property type="term" value="C:plasma membrane"/>
    <property type="evidence" value="ECO:0007669"/>
    <property type="project" value="UniProtKB-SubCell"/>
</dbReference>
<dbReference type="InterPro" id="IPR045082">
    <property type="entry name" value="ATP_syn_F0_a_bact/chloroplast"/>
</dbReference>
<proteinExistence type="inferred from homology"/>
<keyword evidence="5" id="KW-0997">Cell inner membrane</keyword>
<keyword evidence="10 13" id="KW-0406">Ion transport</keyword>
<dbReference type="NCBIfam" id="TIGR01131">
    <property type="entry name" value="ATP_synt_6_or_A"/>
    <property type="match status" value="1"/>
</dbReference>
<dbReference type="EMBL" id="LRDC01000021">
    <property type="protein sequence ID" value="KVX01581.1"/>
    <property type="molecule type" value="Genomic_DNA"/>
</dbReference>
<keyword evidence="3 13" id="KW-0813">Transport</keyword>
<dbReference type="AlphaFoldDB" id="A0A106BZQ9"/>
<dbReference type="NCBIfam" id="NF004477">
    <property type="entry name" value="PRK05815.1-1"/>
    <property type="match status" value="1"/>
</dbReference>
<keyword evidence="9 13" id="KW-1133">Transmembrane helix</keyword>
<evidence type="ECO:0000256" key="11">
    <source>
        <dbReference type="ARBA" id="ARBA00023136"/>
    </source>
</evidence>
<accession>A0A106BZQ9</accession>
<dbReference type="PANTHER" id="PTHR42823">
    <property type="entry name" value="ATP SYNTHASE SUBUNIT A, CHLOROPLASTIC"/>
    <property type="match status" value="1"/>
</dbReference>
<evidence type="ECO:0000256" key="10">
    <source>
        <dbReference type="ARBA" id="ARBA00023065"/>
    </source>
</evidence>
<evidence type="ECO:0000313" key="16">
    <source>
        <dbReference type="Proteomes" id="UP000055702"/>
    </source>
</evidence>
<dbReference type="PRINTS" id="PR00123">
    <property type="entry name" value="ATPASEA"/>
</dbReference>
<feature type="transmembrane region" description="Helical" evidence="13">
    <location>
        <begin position="235"/>
        <end position="257"/>
    </location>
</feature>
<dbReference type="InterPro" id="IPR000568">
    <property type="entry name" value="ATP_synth_F0_asu"/>
</dbReference>
<dbReference type="OMA" id="GFFWAAF"/>
<dbReference type="GeneID" id="41839407"/>
<dbReference type="GO" id="GO:0046933">
    <property type="term" value="F:proton-transporting ATP synthase activity, rotational mechanism"/>
    <property type="evidence" value="ECO:0007669"/>
    <property type="project" value="UniProtKB-UniRule"/>
</dbReference>
<dbReference type="PROSITE" id="PS00449">
    <property type="entry name" value="ATPASE_A"/>
    <property type="match status" value="1"/>
</dbReference>
<dbReference type="RefSeq" id="WP_011639456.1">
    <property type="nucleotide sequence ID" value="NZ_JBBMQR010000020.1"/>
</dbReference>
<keyword evidence="4 13" id="KW-1003">Cell membrane</keyword>
<dbReference type="Gene3D" id="1.20.120.220">
    <property type="entry name" value="ATP synthase, F0 complex, subunit A"/>
    <property type="match status" value="1"/>
</dbReference>
<evidence type="ECO:0000256" key="4">
    <source>
        <dbReference type="ARBA" id="ARBA00022475"/>
    </source>
</evidence>
<keyword evidence="11 13" id="KW-0472">Membrane</keyword>